<dbReference type="InterPro" id="IPR036412">
    <property type="entry name" value="HAD-like_sf"/>
</dbReference>
<reference evidence="2" key="1">
    <citation type="submission" date="2011-03" db="EMBL/GenBank/DDBJ databases">
        <title>The genome sequence of Vavraia culicis strain floridensis.</title>
        <authorList>
            <consortium name="The Broad Institute Genome Sequencing Platform"/>
            <person name="Cuomo C."/>
            <person name="Becnel J."/>
            <person name="Sanscrainte N."/>
            <person name="Young S.K."/>
            <person name="Zeng Q."/>
            <person name="Gargeya S."/>
            <person name="Fitzgerald M."/>
            <person name="Haas B."/>
            <person name="Abouelleil A."/>
            <person name="Alvarado L."/>
            <person name="Arachchi H.M."/>
            <person name="Berlin A."/>
            <person name="Chapman S.B."/>
            <person name="Gearin G."/>
            <person name="Goldberg J."/>
            <person name="Griggs A."/>
            <person name="Gujja S."/>
            <person name="Hansen M."/>
            <person name="Heiman D."/>
            <person name="Howarth C."/>
            <person name="Larimer J."/>
            <person name="Lui A."/>
            <person name="MacDonald P.J.P."/>
            <person name="McCowen C."/>
            <person name="Montmayeur A."/>
            <person name="Murphy C."/>
            <person name="Neiman D."/>
            <person name="Pearson M."/>
            <person name="Priest M."/>
            <person name="Roberts A."/>
            <person name="Saif S."/>
            <person name="Shea T."/>
            <person name="Sisk P."/>
            <person name="Stolte C."/>
            <person name="Sykes S."/>
            <person name="Wortman J."/>
            <person name="Nusbaum C."/>
            <person name="Birren B."/>
        </authorList>
    </citation>
    <scope>NUCLEOTIDE SEQUENCE [LARGE SCALE GENOMIC DNA]</scope>
    <source>
        <strain evidence="2">floridensis</strain>
    </source>
</reference>
<dbReference type="RefSeq" id="XP_008073067.1">
    <property type="nucleotide sequence ID" value="XM_008074876.1"/>
</dbReference>
<dbReference type="Pfam" id="PF13419">
    <property type="entry name" value="HAD_2"/>
    <property type="match status" value="1"/>
</dbReference>
<dbReference type="GeneID" id="19877938"/>
<proteinExistence type="predicted"/>
<dbReference type="Gene3D" id="3.40.50.1000">
    <property type="entry name" value="HAD superfamily/HAD-like"/>
    <property type="match status" value="1"/>
</dbReference>
<accession>L2GYM2</accession>
<keyword evidence="2" id="KW-1185">Reference proteome</keyword>
<dbReference type="OMA" id="KRIEHIC"/>
<dbReference type="Gene3D" id="1.10.150.450">
    <property type="match status" value="1"/>
</dbReference>
<dbReference type="InParanoid" id="L2GYM2"/>
<name>L2GYM2_VAVCU</name>
<dbReference type="GO" id="GO:0008252">
    <property type="term" value="F:nucleotidase activity"/>
    <property type="evidence" value="ECO:0007669"/>
    <property type="project" value="TreeGrafter"/>
</dbReference>
<evidence type="ECO:0000313" key="1">
    <source>
        <dbReference type="EMBL" id="ELA48437.1"/>
    </source>
</evidence>
<dbReference type="InterPro" id="IPR023214">
    <property type="entry name" value="HAD_sf"/>
</dbReference>
<dbReference type="AlphaFoldDB" id="L2GYM2"/>
<evidence type="ECO:0000313" key="2">
    <source>
        <dbReference type="Proteomes" id="UP000011081"/>
    </source>
</evidence>
<sequence>MFIFYIFMGFTLYPEIEFLHPNKDIFVFDLDNTLHPMEDQINTKTEECIIRYLKEEKKLYDVENLIDSSRATYSTVLKFVLMKELLSYDEYLNHVFTKVDYDGILRKEESIIKLLESIDKPLFIMSNGTKAHVKKTLEVLGIKHLFCGVFYLGYECNNHVGKPDRRAYELVQKMTNAKKIHFFDDKKRNTIVAQSLGWNCYVADYGSIHELVKRVLAS</sequence>
<dbReference type="OrthoDB" id="2195201at2759"/>
<dbReference type="InterPro" id="IPR052791">
    <property type="entry name" value="SSM1_domain"/>
</dbReference>
<dbReference type="GO" id="GO:0006206">
    <property type="term" value="P:pyrimidine nucleobase metabolic process"/>
    <property type="evidence" value="ECO:0007669"/>
    <property type="project" value="TreeGrafter"/>
</dbReference>
<dbReference type="PANTHER" id="PTHR47438:SF1">
    <property type="entry name" value="PHOSPHATE METABOLISM PROTEIN 8-RELATED"/>
    <property type="match status" value="1"/>
</dbReference>
<dbReference type="SUPFAM" id="SSF56784">
    <property type="entry name" value="HAD-like"/>
    <property type="match status" value="1"/>
</dbReference>
<dbReference type="Proteomes" id="UP000011081">
    <property type="component" value="Unassembled WGS sequence"/>
</dbReference>
<dbReference type="EMBL" id="GL877404">
    <property type="protein sequence ID" value="ELA48437.1"/>
    <property type="molecule type" value="Genomic_DNA"/>
</dbReference>
<dbReference type="HOGENOM" id="CLU_059493_1_2_1"/>
<dbReference type="VEuPathDB" id="MicrosporidiaDB:VCUG_00046"/>
<dbReference type="STRING" id="948595.L2GYM2"/>
<gene>
    <name evidence="1" type="ORF">VCUG_00046</name>
</gene>
<dbReference type="GO" id="GO:0009166">
    <property type="term" value="P:nucleotide catabolic process"/>
    <property type="evidence" value="ECO:0007669"/>
    <property type="project" value="TreeGrafter"/>
</dbReference>
<organism evidence="1 2">
    <name type="scientific">Vavraia culicis (isolate floridensis)</name>
    <name type="common">Microsporidian parasite</name>
    <dbReference type="NCBI Taxonomy" id="948595"/>
    <lineage>
        <taxon>Eukaryota</taxon>
        <taxon>Fungi</taxon>
        <taxon>Fungi incertae sedis</taxon>
        <taxon>Microsporidia</taxon>
        <taxon>Pleistophoridae</taxon>
        <taxon>Vavraia</taxon>
    </lineage>
</organism>
<dbReference type="InterPro" id="IPR041492">
    <property type="entry name" value="HAD_2"/>
</dbReference>
<dbReference type="PANTHER" id="PTHR47438">
    <property type="entry name" value="PHOSPHATE METABOLISM PROTEIN 8-RELATED"/>
    <property type="match status" value="1"/>
</dbReference>
<protein>
    <submittedName>
        <fullName evidence="1">Pyrimidine 5'-nucleotidase</fullName>
    </submittedName>
</protein>